<evidence type="ECO:0000256" key="9">
    <source>
        <dbReference type="ARBA" id="ARBA00029498"/>
    </source>
</evidence>
<evidence type="ECO:0000256" key="7">
    <source>
        <dbReference type="ARBA" id="ARBA00023242"/>
    </source>
</evidence>
<sequence>MVYSPLGVTYGFRSDLMLESFADYQKYHKKVNHKLQQLRGRLRLISKDTKNYKGQEKLLKVGPEDYQRNRLYGFLMLLLAERDMAYVESLKAGGRSRGFLRSSELKLMRARIKKAIKYCNRLESLAQVEDEDEDKNKWHIRAEIMIYEKLLRTEYELYGKKQVKYADAEKISAHLSLALCGVNFLVESKLLKEDVAEAIKSKYLYIFKEKANAFSSRDQQLRFANAISENSDDALLELLQAHGFTFSVPETESTKSQSRKISWRSYSATIEDGKVFEVYSDLEDLKGSNKLSNLNDKLLKWNKAIDLQKEYMATLEENTENNQILLTYLQYNAMLTSVERDNSLFDSLLAQWDRSANKSFTSRLNKYKEVDHIMKNLKSLLTQLMDLPGVYSDNDLTNQIFLLKTYYETSFASKLLADIYQSKKRYVESLAIHNNGLKLIENAEESLINWDEISLPAVLLSKNKIDSLKEFISTKWRSVIALAEHEKDLEVPKKSLKFAPSLVDIIDTNISPKEVSLDNIFSLRPRLLPVPPKAFVYDLAYNYFSFADETPSFSDYSASSTEPATPKHDEPQGEQKRTKKGLFGLFGG</sequence>
<keyword evidence="6 10" id="KW-0733">Signal recognition particle</keyword>
<evidence type="ECO:0000256" key="1">
    <source>
        <dbReference type="ARBA" id="ARBA00004496"/>
    </source>
</evidence>
<dbReference type="Pfam" id="PF16969">
    <property type="entry name" value="SRP68"/>
    <property type="match status" value="1"/>
</dbReference>
<keyword evidence="7" id="KW-0539">Nucleus</keyword>
<evidence type="ECO:0000256" key="8">
    <source>
        <dbReference type="ARBA" id="ARBA00023274"/>
    </source>
</evidence>
<dbReference type="InterPro" id="IPR026258">
    <property type="entry name" value="SRP68"/>
</dbReference>
<name>A0ABX6EWP2_KLUMA</name>
<evidence type="ECO:0000256" key="11">
    <source>
        <dbReference type="SAM" id="MobiDB-lite"/>
    </source>
</evidence>
<feature type="compositionally biased region" description="Basic and acidic residues" evidence="11">
    <location>
        <begin position="565"/>
        <end position="576"/>
    </location>
</feature>
<dbReference type="EMBL" id="CP015058">
    <property type="protein sequence ID" value="QGN16713.1"/>
    <property type="molecule type" value="Genomic_DNA"/>
</dbReference>
<evidence type="ECO:0000313" key="12">
    <source>
        <dbReference type="EMBL" id="QGN16713.1"/>
    </source>
</evidence>
<evidence type="ECO:0000256" key="4">
    <source>
        <dbReference type="ARBA" id="ARBA00022490"/>
    </source>
</evidence>
<keyword evidence="5 10" id="KW-0694">RNA-binding</keyword>
<dbReference type="PIRSF" id="PIRSF038995">
    <property type="entry name" value="SRP68"/>
    <property type="match status" value="1"/>
</dbReference>
<feature type="region of interest" description="Disordered" evidence="11">
    <location>
        <begin position="555"/>
        <end position="588"/>
    </location>
</feature>
<dbReference type="PANTHER" id="PTHR12860:SF0">
    <property type="entry name" value="SIGNAL RECOGNITION PARTICLE SUBUNIT SRP68"/>
    <property type="match status" value="1"/>
</dbReference>
<comment type="similarity">
    <text evidence="3 10">Belongs to the SRP68 family.</text>
</comment>
<evidence type="ECO:0000256" key="5">
    <source>
        <dbReference type="ARBA" id="ARBA00022884"/>
    </source>
</evidence>
<protein>
    <recommendedName>
        <fullName evidence="9 10">Signal recognition particle subunit SRP68</fullName>
        <shortName evidence="10">SRP68</shortName>
    </recommendedName>
</protein>
<evidence type="ECO:0000313" key="13">
    <source>
        <dbReference type="Proteomes" id="UP000422736"/>
    </source>
</evidence>
<evidence type="ECO:0000256" key="10">
    <source>
        <dbReference type="PIRNR" id="PIRNR038995"/>
    </source>
</evidence>
<evidence type="ECO:0000256" key="3">
    <source>
        <dbReference type="ARBA" id="ARBA00009352"/>
    </source>
</evidence>
<comment type="subcellular location">
    <subcellularLocation>
        <location evidence="1 10">Cytoplasm</location>
    </subcellularLocation>
    <subcellularLocation>
        <location evidence="2">Nucleus</location>
        <location evidence="2">Nucleolus</location>
    </subcellularLocation>
</comment>
<reference evidence="12 13" key="1">
    <citation type="submission" date="2016-03" db="EMBL/GenBank/DDBJ databases">
        <title>How can Kluyveromyces marxianus grow so fast - potential evolutionary course in Saccharomyces Complex revealed by comparative genomics.</title>
        <authorList>
            <person name="Mo W."/>
            <person name="Lu W."/>
            <person name="Yang X."/>
            <person name="Qi J."/>
            <person name="Lv H."/>
        </authorList>
    </citation>
    <scope>NUCLEOTIDE SEQUENCE [LARGE SCALE GENOMIC DNA]</scope>
    <source>
        <strain evidence="12 13">FIM1</strain>
    </source>
</reference>
<dbReference type="PANTHER" id="PTHR12860">
    <property type="entry name" value="SIGNAL RECOGNITION PARTICLE 68 KDA PROTEIN"/>
    <property type="match status" value="1"/>
</dbReference>
<accession>A0ABX6EWP2</accession>
<evidence type="ECO:0000256" key="2">
    <source>
        <dbReference type="ARBA" id="ARBA00004604"/>
    </source>
</evidence>
<gene>
    <name evidence="12" type="primary">SRP68</name>
    <name evidence="12" type="ORF">FIM1_3433</name>
</gene>
<dbReference type="Proteomes" id="UP000422736">
    <property type="component" value="Chromosome 5"/>
</dbReference>
<keyword evidence="8 10" id="KW-0687">Ribonucleoprotein</keyword>
<dbReference type="InterPro" id="IPR034652">
    <property type="entry name" value="SRP68-RBD"/>
</dbReference>
<dbReference type="Gene3D" id="1.10.3450.40">
    <property type="entry name" value="Signal recognition particle, SRP68 subunit, RNA-binding domain"/>
    <property type="match status" value="1"/>
</dbReference>
<organism evidence="12 13">
    <name type="scientific">Kluyveromyces marxianus</name>
    <name type="common">Yeast</name>
    <name type="synonym">Candida kefyr</name>
    <dbReference type="NCBI Taxonomy" id="4911"/>
    <lineage>
        <taxon>Eukaryota</taxon>
        <taxon>Fungi</taxon>
        <taxon>Dikarya</taxon>
        <taxon>Ascomycota</taxon>
        <taxon>Saccharomycotina</taxon>
        <taxon>Saccharomycetes</taxon>
        <taxon>Saccharomycetales</taxon>
        <taxon>Saccharomycetaceae</taxon>
        <taxon>Kluyveromyces</taxon>
    </lineage>
</organism>
<keyword evidence="4 10" id="KW-0963">Cytoplasm</keyword>
<evidence type="ECO:0000256" key="6">
    <source>
        <dbReference type="ARBA" id="ARBA00023135"/>
    </source>
</evidence>
<keyword evidence="13" id="KW-1185">Reference proteome</keyword>
<proteinExistence type="inferred from homology"/>
<dbReference type="CDD" id="cd15481">
    <property type="entry name" value="SRP68-RBD"/>
    <property type="match status" value="1"/>
</dbReference>
<comment type="function">
    <text evidence="10">Component of the signal recognition particle (SRP) complex, a ribonucleoprotein complex that mediates the cotranslational targeting of secretory and membrane proteins to the endoplasmic reticulum (ER). The SRP complex interacts with the signal sequence in nascent secretory and membrane proteins and directs them to the membrane of the ER.</text>
</comment>
<dbReference type="InterPro" id="IPR038253">
    <property type="entry name" value="SRP68_N_sf"/>
</dbReference>